<dbReference type="Proteomes" id="UP000284451">
    <property type="component" value="Unassembled WGS sequence"/>
</dbReference>
<feature type="region of interest" description="Disordered" evidence="4">
    <location>
        <begin position="338"/>
        <end position="357"/>
    </location>
</feature>
<dbReference type="InterPro" id="IPR001173">
    <property type="entry name" value="Glyco_trans_2-like"/>
</dbReference>
<feature type="domain" description="Glycosyltransferase 2-like" evidence="5">
    <location>
        <begin position="115"/>
        <end position="264"/>
    </location>
</feature>
<dbReference type="InterPro" id="IPR029044">
    <property type="entry name" value="Nucleotide-diphossugar_trans"/>
</dbReference>
<dbReference type="Pfam" id="PF13632">
    <property type="entry name" value="Glyco_trans_2_3"/>
    <property type="match status" value="1"/>
</dbReference>
<evidence type="ECO:0000256" key="2">
    <source>
        <dbReference type="ARBA" id="ARBA00022676"/>
    </source>
</evidence>
<keyword evidence="2" id="KW-0328">Glycosyltransferase</keyword>
<keyword evidence="3 6" id="KW-0808">Transferase</keyword>
<dbReference type="EMBL" id="SAUY01000018">
    <property type="protein sequence ID" value="RWR29841.1"/>
    <property type="molecule type" value="Genomic_DNA"/>
</dbReference>
<name>A0A443KAI7_9RHOB</name>
<dbReference type="Gene3D" id="3.90.550.10">
    <property type="entry name" value="Spore Coat Polysaccharide Biosynthesis Protein SpsA, Chain A"/>
    <property type="match status" value="1"/>
</dbReference>
<evidence type="ECO:0000256" key="4">
    <source>
        <dbReference type="SAM" id="MobiDB-lite"/>
    </source>
</evidence>
<evidence type="ECO:0000259" key="5">
    <source>
        <dbReference type="Pfam" id="PF13632"/>
    </source>
</evidence>
<reference evidence="6 7" key="2">
    <citation type="submission" date="2019-01" db="EMBL/GenBank/DDBJ databases">
        <authorList>
            <person name="Li Y."/>
        </authorList>
    </citation>
    <scope>NUCLEOTIDE SEQUENCE [LARGE SCALE GENOMIC DNA]</scope>
    <source>
        <strain evidence="6 7">07D10-4-3</strain>
    </source>
</reference>
<accession>A0A443KAI7</accession>
<protein>
    <submittedName>
        <fullName evidence="6">Glycosyltransferase family 2 protein</fullName>
    </submittedName>
</protein>
<dbReference type="AlphaFoldDB" id="A0A443KAI7"/>
<organism evidence="6 7">
    <name type="scientific">Paenirhodobacter populi</name>
    <dbReference type="NCBI Taxonomy" id="2306993"/>
    <lineage>
        <taxon>Bacteria</taxon>
        <taxon>Pseudomonadati</taxon>
        <taxon>Pseudomonadota</taxon>
        <taxon>Alphaproteobacteria</taxon>
        <taxon>Rhodobacterales</taxon>
        <taxon>Rhodobacter group</taxon>
        <taxon>Paenirhodobacter</taxon>
    </lineage>
</organism>
<dbReference type="GO" id="GO:0016757">
    <property type="term" value="F:glycosyltransferase activity"/>
    <property type="evidence" value="ECO:0007669"/>
    <property type="project" value="UniProtKB-KW"/>
</dbReference>
<gene>
    <name evidence="6" type="ORF">D2T29_13725</name>
</gene>
<evidence type="ECO:0000313" key="7">
    <source>
        <dbReference type="Proteomes" id="UP000284451"/>
    </source>
</evidence>
<dbReference type="SUPFAM" id="SSF53448">
    <property type="entry name" value="Nucleotide-diphospho-sugar transferases"/>
    <property type="match status" value="1"/>
</dbReference>
<dbReference type="PANTHER" id="PTHR43179">
    <property type="entry name" value="RHAMNOSYLTRANSFERASE WBBL"/>
    <property type="match status" value="1"/>
</dbReference>
<evidence type="ECO:0000313" key="6">
    <source>
        <dbReference type="EMBL" id="RWR29841.1"/>
    </source>
</evidence>
<comment type="similarity">
    <text evidence="1">Belongs to the glycosyltransferase 2 family.</text>
</comment>
<reference evidence="6 7" key="1">
    <citation type="submission" date="2019-01" db="EMBL/GenBank/DDBJ databases">
        <title>Sinorhodobacter populi sp. nov. isolated from the symptomatic bark tissue of Populus euramericana canker.</title>
        <authorList>
            <person name="Xu G."/>
        </authorList>
    </citation>
    <scope>NUCLEOTIDE SEQUENCE [LARGE SCALE GENOMIC DNA]</scope>
    <source>
        <strain evidence="6 7">07D10-4-3</strain>
    </source>
</reference>
<comment type="caution">
    <text evidence="6">The sequence shown here is derived from an EMBL/GenBank/DDBJ whole genome shotgun (WGS) entry which is preliminary data.</text>
</comment>
<evidence type="ECO:0000256" key="1">
    <source>
        <dbReference type="ARBA" id="ARBA00006739"/>
    </source>
</evidence>
<proteinExistence type="inferred from homology"/>
<sequence length="357" mass="39745">MLRRNIISRSERVTAQSKSGIAVIIVNYGTADLTIDGVESILARQHGGHPVEVHVVDNASPGDDASRLAQTHEERGWGDLVTLWLERKNHGFGRGNNVVLKALAERETPPEYFFLLNPDAALENEALATLADFMDSRPQVQAAGARIERPNGSPVTAAFRFPGAASEFASTVSFGPVTRLFDRYQVAMPADLPRQMVDWVSGAAVMFRFSAAQKAGFFDPDFFLYYEETELMWRLHAQGGEVWFLPEARVGHEAGAATGMQGGRHRSKAQPAYWYDSWRLYHVKTRGVAAARWTALSKFVGAGLNVVFQRLRGREPDLPLNFRKDFTAHVLKPLFGGRPDLARPDGKTPKAEWLQRQ</sequence>
<feature type="compositionally biased region" description="Basic and acidic residues" evidence="4">
    <location>
        <begin position="340"/>
        <end position="357"/>
    </location>
</feature>
<dbReference type="PANTHER" id="PTHR43179:SF12">
    <property type="entry name" value="GALACTOFURANOSYLTRANSFERASE GLFT2"/>
    <property type="match status" value="1"/>
</dbReference>
<dbReference type="CDD" id="cd04186">
    <property type="entry name" value="GT_2_like_c"/>
    <property type="match status" value="1"/>
</dbReference>
<evidence type="ECO:0000256" key="3">
    <source>
        <dbReference type="ARBA" id="ARBA00022679"/>
    </source>
</evidence>